<evidence type="ECO:0000259" key="1">
    <source>
        <dbReference type="Pfam" id="PF07969"/>
    </source>
</evidence>
<sequence length="516" mass="55238">MTTELLTGALLADGTGAPLRSAEILIQDDRITAVEHPGTLPAGTPQRDLTGLVLAPGFIDVHSHADNAPLLTTDDTTKILQGVTTEIVGNCGFSLAPRSTGNADALATFLQRLFPPLDFTWTGFHDLFAATDASGYVTNYCPLIGHGTLRIAALDMADTAPDDDTLRTMRTALEEGMTAGAFGLSSGLIYPPAVFSTTDELTAVAEALGGTGLYVTHMRNEGDALLESIDEALLIGSTAGRTHLSHLKATHPDNWGKMRPALDKIHQARDTGHDIVQDVYPYTASSTMLTAVLPTNYLAGTTDETLTRLRSRTGRDDLATTIGDQTAWDRILIATTASHRFEGRTIAEIATTDGTEPVDALIRVLVDEHLRVTMINFSMHEDDLGLAMTDPQTMIGSDGLPPGTGGKPHPRLTGTFPRVLGRYVRERGVLTLPEAIRRMTSLPAQCFRIPDRGVIAPGHVADLVAFDADTVIDVGDYQDPLRPPAGIPWVCQAGRTVVDNGEYLGPRTGIRLTPKP</sequence>
<keyword evidence="3" id="KW-1185">Reference proteome</keyword>
<dbReference type="OrthoDB" id="9766983at2"/>
<dbReference type="Gene3D" id="3.20.20.140">
    <property type="entry name" value="Metal-dependent hydrolases"/>
    <property type="match status" value="1"/>
</dbReference>
<dbReference type="InterPro" id="IPR011059">
    <property type="entry name" value="Metal-dep_hydrolase_composite"/>
</dbReference>
<dbReference type="PANTHER" id="PTHR43135:SF3">
    <property type="entry name" value="ALPHA-D-RIBOSE 1-METHYLPHOSPHONATE 5-TRIPHOSPHATE DIPHOSPHATASE"/>
    <property type="match status" value="1"/>
</dbReference>
<organism evidence="2 3">
    <name type="scientific">Saccharopolyspora spinosa</name>
    <dbReference type="NCBI Taxonomy" id="60894"/>
    <lineage>
        <taxon>Bacteria</taxon>
        <taxon>Bacillati</taxon>
        <taxon>Actinomycetota</taxon>
        <taxon>Actinomycetes</taxon>
        <taxon>Pseudonocardiales</taxon>
        <taxon>Pseudonocardiaceae</taxon>
        <taxon>Saccharopolyspora</taxon>
    </lineage>
</organism>
<dbReference type="AlphaFoldDB" id="A0A2N3Y361"/>
<feature type="domain" description="Amidohydrolase 3" evidence="1">
    <location>
        <begin position="48"/>
        <end position="483"/>
    </location>
</feature>
<evidence type="ECO:0000313" key="2">
    <source>
        <dbReference type="EMBL" id="PKW17347.1"/>
    </source>
</evidence>
<dbReference type="Pfam" id="PF07969">
    <property type="entry name" value="Amidohydro_3"/>
    <property type="match status" value="1"/>
</dbReference>
<dbReference type="STRING" id="994479.GCA_000194155_01142"/>
<name>A0A2N3Y361_SACSN</name>
<dbReference type="InterPro" id="IPR032466">
    <property type="entry name" value="Metal_Hydrolase"/>
</dbReference>
<dbReference type="EMBL" id="PJNB01000001">
    <property type="protein sequence ID" value="PKW17347.1"/>
    <property type="molecule type" value="Genomic_DNA"/>
</dbReference>
<proteinExistence type="predicted"/>
<dbReference type="RefSeq" id="WP_010692843.1">
    <property type="nucleotide sequence ID" value="NZ_CP061007.1"/>
</dbReference>
<dbReference type="Gene3D" id="2.30.40.10">
    <property type="entry name" value="Urease, subunit C, domain 1"/>
    <property type="match status" value="1"/>
</dbReference>
<dbReference type="PANTHER" id="PTHR43135">
    <property type="entry name" value="ALPHA-D-RIBOSE 1-METHYLPHOSPHONATE 5-TRIPHOSPHATE DIPHOSPHATASE"/>
    <property type="match status" value="1"/>
</dbReference>
<evidence type="ECO:0000313" key="3">
    <source>
        <dbReference type="Proteomes" id="UP000233786"/>
    </source>
</evidence>
<dbReference type="Proteomes" id="UP000233786">
    <property type="component" value="Unassembled WGS sequence"/>
</dbReference>
<protein>
    <submittedName>
        <fullName evidence="2">Dihydroorotase</fullName>
    </submittedName>
</protein>
<dbReference type="SUPFAM" id="SSF51338">
    <property type="entry name" value="Composite domain of metallo-dependent hydrolases"/>
    <property type="match status" value="1"/>
</dbReference>
<dbReference type="SUPFAM" id="SSF51556">
    <property type="entry name" value="Metallo-dependent hydrolases"/>
    <property type="match status" value="1"/>
</dbReference>
<comment type="caution">
    <text evidence="2">The sequence shown here is derived from an EMBL/GenBank/DDBJ whole genome shotgun (WGS) entry which is preliminary data.</text>
</comment>
<dbReference type="InterPro" id="IPR023100">
    <property type="entry name" value="D-aminoacylase_insert_dom_sf"/>
</dbReference>
<reference evidence="2" key="1">
    <citation type="submission" date="2017-12" db="EMBL/GenBank/DDBJ databases">
        <title>Sequencing the genomes of 1000 Actinobacteria strains.</title>
        <authorList>
            <person name="Klenk H.-P."/>
        </authorList>
    </citation>
    <scope>NUCLEOTIDE SEQUENCE [LARGE SCALE GENOMIC DNA]</scope>
    <source>
        <strain evidence="2">DSM 44228</strain>
    </source>
</reference>
<gene>
    <name evidence="2" type="ORF">A8926_5304</name>
</gene>
<dbReference type="InterPro" id="IPR013108">
    <property type="entry name" value="Amidohydro_3"/>
</dbReference>
<dbReference type="CDD" id="cd01297">
    <property type="entry name" value="D-aminoacylase"/>
    <property type="match status" value="1"/>
</dbReference>
<dbReference type="Gene3D" id="3.30.1490.130">
    <property type="entry name" value="D-aminoacylase. Domain 3"/>
    <property type="match status" value="1"/>
</dbReference>
<dbReference type="InterPro" id="IPR051781">
    <property type="entry name" value="Metallo-dep_Hydrolase"/>
</dbReference>
<accession>A0A2N3Y361</accession>
<dbReference type="GO" id="GO:0016811">
    <property type="term" value="F:hydrolase activity, acting on carbon-nitrogen (but not peptide) bonds, in linear amides"/>
    <property type="evidence" value="ECO:0007669"/>
    <property type="project" value="InterPro"/>
</dbReference>